<dbReference type="EMBL" id="CM042049">
    <property type="protein sequence ID" value="KAI3745912.1"/>
    <property type="molecule type" value="Genomic_DNA"/>
</dbReference>
<name>A0ACB9DH68_ARCLA</name>
<evidence type="ECO:0000313" key="1">
    <source>
        <dbReference type="EMBL" id="KAI3745912.1"/>
    </source>
</evidence>
<accession>A0ACB9DH68</accession>
<keyword evidence="2" id="KW-1185">Reference proteome</keyword>
<organism evidence="1 2">
    <name type="scientific">Arctium lappa</name>
    <name type="common">Greater burdock</name>
    <name type="synonym">Lappa major</name>
    <dbReference type="NCBI Taxonomy" id="4217"/>
    <lineage>
        <taxon>Eukaryota</taxon>
        <taxon>Viridiplantae</taxon>
        <taxon>Streptophyta</taxon>
        <taxon>Embryophyta</taxon>
        <taxon>Tracheophyta</taxon>
        <taxon>Spermatophyta</taxon>
        <taxon>Magnoliopsida</taxon>
        <taxon>eudicotyledons</taxon>
        <taxon>Gunneridae</taxon>
        <taxon>Pentapetalae</taxon>
        <taxon>asterids</taxon>
        <taxon>campanulids</taxon>
        <taxon>Asterales</taxon>
        <taxon>Asteraceae</taxon>
        <taxon>Carduoideae</taxon>
        <taxon>Cardueae</taxon>
        <taxon>Arctiinae</taxon>
        <taxon>Arctium</taxon>
    </lineage>
</organism>
<comment type="caution">
    <text evidence="1">The sequence shown here is derived from an EMBL/GenBank/DDBJ whole genome shotgun (WGS) entry which is preliminary data.</text>
</comment>
<protein>
    <submittedName>
        <fullName evidence="1">Uncharacterized protein</fullName>
    </submittedName>
</protein>
<reference evidence="2" key="1">
    <citation type="journal article" date="2022" name="Mol. Ecol. Resour.">
        <title>The genomes of chicory, endive, great burdock and yacon provide insights into Asteraceae palaeo-polyploidization history and plant inulin production.</title>
        <authorList>
            <person name="Fan W."/>
            <person name="Wang S."/>
            <person name="Wang H."/>
            <person name="Wang A."/>
            <person name="Jiang F."/>
            <person name="Liu H."/>
            <person name="Zhao H."/>
            <person name="Xu D."/>
            <person name="Zhang Y."/>
        </authorList>
    </citation>
    <scope>NUCLEOTIDE SEQUENCE [LARGE SCALE GENOMIC DNA]</scope>
    <source>
        <strain evidence="2">cv. Niubang</strain>
    </source>
</reference>
<evidence type="ECO:0000313" key="2">
    <source>
        <dbReference type="Proteomes" id="UP001055879"/>
    </source>
</evidence>
<reference evidence="1 2" key="2">
    <citation type="journal article" date="2022" name="Mol. Ecol. Resour.">
        <title>The genomes of chicory, endive, great burdock and yacon provide insights into Asteraceae paleo-polyploidization history and plant inulin production.</title>
        <authorList>
            <person name="Fan W."/>
            <person name="Wang S."/>
            <person name="Wang H."/>
            <person name="Wang A."/>
            <person name="Jiang F."/>
            <person name="Liu H."/>
            <person name="Zhao H."/>
            <person name="Xu D."/>
            <person name="Zhang Y."/>
        </authorList>
    </citation>
    <scope>NUCLEOTIDE SEQUENCE [LARGE SCALE GENOMIC DNA]</scope>
    <source>
        <strain evidence="2">cv. Niubang</strain>
    </source>
</reference>
<dbReference type="Proteomes" id="UP001055879">
    <property type="component" value="Linkage Group LG03"/>
</dbReference>
<gene>
    <name evidence="1" type="ORF">L6452_08323</name>
</gene>
<sequence length="82" mass="9513">MDLTCLVGGHLLSFLNKVYSFDPFFAEFDDALNPPCLDFIDFSSTNLPKTSDIRIVEFRSCFRSDFIEQWLLQRSKGLRMVP</sequence>
<proteinExistence type="predicted"/>